<dbReference type="PANTHER" id="PTHR31646:SF1">
    <property type="entry name" value="ALPHA-1,2-MANNOSYLTRANSFERASE MNN2"/>
    <property type="match status" value="1"/>
</dbReference>
<reference evidence="11 12" key="1">
    <citation type="submission" date="2016-10" db="EMBL/GenBank/DDBJ databases">
        <authorList>
            <person name="de Groot N.N."/>
        </authorList>
    </citation>
    <scope>NUCLEOTIDE SEQUENCE [LARGE SCALE GENOMIC DNA]</scope>
    <source>
        <strain evidence="11 12">PYCC 4715</strain>
    </source>
</reference>
<dbReference type="AlphaFoldDB" id="A0A1L0BW08"/>
<sequence length="701" mass="81804">MNIIAKVLSLRLYLACFLVVVVLLNVTAITFHKPSTTLIDSKQGLEQKLDYLFSDEYLNALKEDLASSRKEELLDEIKAELTKEYKDKFVEKLHVEFSAKSKDRYEKEFKQQLHDEINRHYTKKFHETRVKNYNLLEELRMKYFRDNEELLKSEAALSLLNKVLKDQPKDIQTDLKKKVADELKSEMSLKSWLGFVLTDIIKAHAPNMPRLTDKEMGDPIRGCHRVVHTVNYDRDFLSRVKFDSERMDDFKSLHSKLVRSLRRMDVPPADLFNGEGIVISGGGEYFAGALVAIVQLREAGSKLPIELILDTHEQYDKAVCNDLEKNFNARCVVIRDLISNEIWDQLKLSSFQLKILGLLVSSFDHIISLDADNMALLNPDLLLTSEQYLKTKFLLWPDLWQRTISPAYYEIAGITPGEVTKRNRLANGDLFADYAKDPWDKVHFHDLDNIPDATSTETGQMVFSKREHFRSFILSLYYNVYGESHYWRMFYQGSPGSGDRDTFVPALHVFNEPYHIVEHATWLAGFREESGRFQETTIVQYEPTSTSKFADSWRSWLRSKGMDSRQMYDQDTGQARSQLEDFKNEMGDKLTVTPKVQFLHIHRPKLNPVFMTKPEGYFDCFKQRNLDLHGHYAEHFGETDWELRFNLIVQWVACKGINSDNWWKSVDRDQKKVCEEVTKYVEFLKLDTKDKSPQKFTSIKF</sequence>
<comment type="similarity">
    <text evidence="3">Belongs to the MNN1/MNT family.</text>
</comment>
<evidence type="ECO:0000256" key="5">
    <source>
        <dbReference type="ARBA" id="ARBA00022692"/>
    </source>
</evidence>
<accession>A0A1L0BW08</accession>
<dbReference type="PANTHER" id="PTHR31646">
    <property type="entry name" value="ALPHA-1,2-MANNOSYLTRANSFERASE MNN2"/>
    <property type="match status" value="1"/>
</dbReference>
<dbReference type="GO" id="GO:0000139">
    <property type="term" value="C:Golgi membrane"/>
    <property type="evidence" value="ECO:0007669"/>
    <property type="project" value="UniProtKB-SubCell"/>
</dbReference>
<keyword evidence="6" id="KW-0735">Signal-anchor</keyword>
<keyword evidence="9 10" id="KW-0472">Membrane</keyword>
<feature type="transmembrane region" description="Helical" evidence="10">
    <location>
        <begin position="12"/>
        <end position="31"/>
    </location>
</feature>
<comment type="subcellular location">
    <subcellularLocation>
        <location evidence="1">Golgi apparatus membrane</location>
        <topology evidence="1">Single-pass type II membrane protein</topology>
    </subcellularLocation>
</comment>
<evidence type="ECO:0000256" key="2">
    <source>
        <dbReference type="ARBA" id="ARBA00004922"/>
    </source>
</evidence>
<keyword evidence="4" id="KW-0808">Transferase</keyword>
<name>A0A1L0BW08_9ASCO</name>
<gene>
    <name evidence="11" type="ORF">SAMEA4029009_CIC11G00000000541</name>
</gene>
<organism evidence="11 12">
    <name type="scientific">Sungouiella intermedia</name>
    <dbReference type="NCBI Taxonomy" id="45354"/>
    <lineage>
        <taxon>Eukaryota</taxon>
        <taxon>Fungi</taxon>
        <taxon>Dikarya</taxon>
        <taxon>Ascomycota</taxon>
        <taxon>Saccharomycotina</taxon>
        <taxon>Pichiomycetes</taxon>
        <taxon>Metschnikowiaceae</taxon>
        <taxon>Sungouiella</taxon>
    </lineage>
</organism>
<dbReference type="GO" id="GO:0000026">
    <property type="term" value="F:alpha-1,2-mannosyltransferase activity"/>
    <property type="evidence" value="ECO:0007669"/>
    <property type="project" value="TreeGrafter"/>
</dbReference>
<evidence type="ECO:0000256" key="6">
    <source>
        <dbReference type="ARBA" id="ARBA00022968"/>
    </source>
</evidence>
<keyword evidence="7 10" id="KW-1133">Transmembrane helix</keyword>
<dbReference type="EMBL" id="LT635766">
    <property type="protein sequence ID" value="SGZ54514.1"/>
    <property type="molecule type" value="Genomic_DNA"/>
</dbReference>
<evidence type="ECO:0000256" key="8">
    <source>
        <dbReference type="ARBA" id="ARBA00023034"/>
    </source>
</evidence>
<dbReference type="Pfam" id="PF11051">
    <property type="entry name" value="Mannosyl_trans3"/>
    <property type="match status" value="1"/>
</dbReference>
<dbReference type="InterPro" id="IPR022751">
    <property type="entry name" value="Alpha_mannosyltransferase"/>
</dbReference>
<evidence type="ECO:0000256" key="3">
    <source>
        <dbReference type="ARBA" id="ARBA00009105"/>
    </source>
</evidence>
<dbReference type="GO" id="GO:0046354">
    <property type="term" value="P:mannan biosynthetic process"/>
    <property type="evidence" value="ECO:0007669"/>
    <property type="project" value="UniProtKB-ARBA"/>
</dbReference>
<dbReference type="Proteomes" id="UP000182259">
    <property type="component" value="Chromosome III"/>
</dbReference>
<dbReference type="InterPro" id="IPR029044">
    <property type="entry name" value="Nucleotide-diphossugar_trans"/>
</dbReference>
<comment type="pathway">
    <text evidence="2">Protein modification; protein glycosylation.</text>
</comment>
<evidence type="ECO:0000256" key="9">
    <source>
        <dbReference type="ARBA" id="ARBA00023136"/>
    </source>
</evidence>
<keyword evidence="5 10" id="KW-0812">Transmembrane</keyword>
<evidence type="ECO:0000313" key="12">
    <source>
        <dbReference type="Proteomes" id="UP000182259"/>
    </source>
</evidence>
<keyword evidence="8" id="KW-0333">Golgi apparatus</keyword>
<evidence type="ECO:0000313" key="11">
    <source>
        <dbReference type="EMBL" id="SGZ54514.1"/>
    </source>
</evidence>
<evidence type="ECO:0000256" key="10">
    <source>
        <dbReference type="SAM" id="Phobius"/>
    </source>
</evidence>
<protein>
    <submittedName>
        <fullName evidence="11">CIC11C00000000541</fullName>
    </submittedName>
</protein>
<evidence type="ECO:0000256" key="1">
    <source>
        <dbReference type="ARBA" id="ARBA00004323"/>
    </source>
</evidence>
<evidence type="ECO:0000256" key="4">
    <source>
        <dbReference type="ARBA" id="ARBA00022679"/>
    </source>
</evidence>
<evidence type="ECO:0000256" key="7">
    <source>
        <dbReference type="ARBA" id="ARBA00022989"/>
    </source>
</evidence>
<proteinExistence type="inferred from homology"/>
<dbReference type="SUPFAM" id="SSF53448">
    <property type="entry name" value="Nucleotide-diphospho-sugar transferases"/>
    <property type="match status" value="1"/>
</dbReference>